<proteinExistence type="predicted"/>
<organism evidence="1 2">
    <name type="scientific">Maribellus comscasis</name>
    <dbReference type="NCBI Taxonomy" id="2681766"/>
    <lineage>
        <taxon>Bacteria</taxon>
        <taxon>Pseudomonadati</taxon>
        <taxon>Bacteroidota</taxon>
        <taxon>Bacteroidia</taxon>
        <taxon>Marinilabiliales</taxon>
        <taxon>Prolixibacteraceae</taxon>
        <taxon>Maribellus</taxon>
    </lineage>
</organism>
<dbReference type="EMBL" id="CP046401">
    <property type="protein sequence ID" value="QGY42140.1"/>
    <property type="molecule type" value="Genomic_DNA"/>
</dbReference>
<dbReference type="Proteomes" id="UP000428260">
    <property type="component" value="Chromosome"/>
</dbReference>
<sequence>METLILLGVILGLAAGAVISMYYYKYKNTQQLKEQSAVLLKQIKQVFKLVTVEGEFSEIFTHRNGKNIFFNLLQLEKKVILIVKARVMVGFDLTQIDIKIDSSNKKIRLSKFPHPQIISIDTDLEYYDIQKGIVNKLSEKDLTDISKKSKDFIREKVDESDLYLIAENQVKETIEFISQLANSVGWEMVTEKPPEKLPESNKTKH</sequence>
<protein>
    <submittedName>
        <fullName evidence="1">DUF4230 domain-containing protein</fullName>
    </submittedName>
</protein>
<evidence type="ECO:0000313" key="2">
    <source>
        <dbReference type="Proteomes" id="UP000428260"/>
    </source>
</evidence>
<accession>A0A6I6JME9</accession>
<dbReference type="Pfam" id="PF14014">
    <property type="entry name" value="DUF4230"/>
    <property type="match status" value="1"/>
</dbReference>
<reference evidence="1 2" key="1">
    <citation type="submission" date="2019-11" db="EMBL/GenBank/DDBJ databases">
        <authorList>
            <person name="Zheng R.K."/>
            <person name="Sun C.M."/>
        </authorList>
    </citation>
    <scope>NUCLEOTIDE SEQUENCE [LARGE SCALE GENOMIC DNA]</scope>
    <source>
        <strain evidence="1 2">WC007</strain>
    </source>
</reference>
<evidence type="ECO:0000313" key="1">
    <source>
        <dbReference type="EMBL" id="QGY42140.1"/>
    </source>
</evidence>
<gene>
    <name evidence="1" type="ORF">GM418_00265</name>
</gene>
<name>A0A6I6JME9_9BACT</name>
<dbReference type="RefSeq" id="WP_158862002.1">
    <property type="nucleotide sequence ID" value="NZ_CP046401.1"/>
</dbReference>
<dbReference type="KEGG" id="mcos:GM418_00265"/>
<dbReference type="AlphaFoldDB" id="A0A6I6JME9"/>
<keyword evidence="2" id="KW-1185">Reference proteome</keyword>
<dbReference type="InterPro" id="IPR025324">
    <property type="entry name" value="DUF4230"/>
</dbReference>